<feature type="region of interest" description="Disordered" evidence="6">
    <location>
        <begin position="195"/>
        <end position="242"/>
    </location>
</feature>
<reference evidence="8 9" key="1">
    <citation type="journal article" date="2023" name="Elife">
        <title>Identification of key yeast species and microbe-microbe interactions impacting larval growth of Drosophila in the wild.</title>
        <authorList>
            <person name="Mure A."/>
            <person name="Sugiura Y."/>
            <person name="Maeda R."/>
            <person name="Honda K."/>
            <person name="Sakurai N."/>
            <person name="Takahashi Y."/>
            <person name="Watada M."/>
            <person name="Katoh T."/>
            <person name="Gotoh A."/>
            <person name="Gotoh Y."/>
            <person name="Taniguchi I."/>
            <person name="Nakamura K."/>
            <person name="Hayashi T."/>
            <person name="Katayama T."/>
            <person name="Uemura T."/>
            <person name="Hattori Y."/>
        </authorList>
    </citation>
    <scope>NUCLEOTIDE SEQUENCE [LARGE SCALE GENOMIC DNA]</scope>
    <source>
        <strain evidence="8 9">SB-73</strain>
    </source>
</reference>
<dbReference type="FunFam" id="4.10.1000.10:FF:000001">
    <property type="entry name" value="zinc finger CCCH domain-containing protein 15-like"/>
    <property type="match status" value="1"/>
</dbReference>
<feature type="domain" description="C3H1-type" evidence="7">
    <location>
        <begin position="403"/>
        <end position="431"/>
    </location>
</feature>
<feature type="domain" description="C3H1-type" evidence="7">
    <location>
        <begin position="364"/>
        <end position="393"/>
    </location>
</feature>
<evidence type="ECO:0000256" key="2">
    <source>
        <dbReference type="ARBA" id="ARBA00022737"/>
    </source>
</evidence>
<evidence type="ECO:0000256" key="1">
    <source>
        <dbReference type="ARBA" id="ARBA00022723"/>
    </source>
</evidence>
<evidence type="ECO:0000313" key="9">
    <source>
        <dbReference type="Proteomes" id="UP001362899"/>
    </source>
</evidence>
<organism evidence="8 9">
    <name type="scientific">Starmerella bacillaris</name>
    <name type="common">Yeast</name>
    <name type="synonym">Candida zemplinina</name>
    <dbReference type="NCBI Taxonomy" id="1247836"/>
    <lineage>
        <taxon>Eukaryota</taxon>
        <taxon>Fungi</taxon>
        <taxon>Dikarya</taxon>
        <taxon>Ascomycota</taxon>
        <taxon>Saccharomycotina</taxon>
        <taxon>Dipodascomycetes</taxon>
        <taxon>Dipodascales</taxon>
        <taxon>Trichomonascaceae</taxon>
        <taxon>Starmerella</taxon>
    </lineage>
</organism>
<comment type="caution">
    <text evidence="8">The sequence shown here is derived from an EMBL/GenBank/DDBJ whole genome shotgun (WGS) entry which is preliminary data.</text>
</comment>
<dbReference type="Gene3D" id="4.10.1000.10">
    <property type="entry name" value="Zinc finger, CCCH-type"/>
    <property type="match status" value="2"/>
</dbReference>
<feature type="region of interest" description="Disordered" evidence="6">
    <location>
        <begin position="156"/>
        <end position="181"/>
    </location>
</feature>
<dbReference type="InterPro" id="IPR036855">
    <property type="entry name" value="Znf_CCCH_sf"/>
</dbReference>
<dbReference type="GO" id="GO:0003729">
    <property type="term" value="F:mRNA binding"/>
    <property type="evidence" value="ECO:0007669"/>
    <property type="project" value="InterPro"/>
</dbReference>
<keyword evidence="3 5" id="KW-0863">Zinc-finger</keyword>
<feature type="compositionally biased region" description="Polar residues" evidence="6">
    <location>
        <begin position="267"/>
        <end position="281"/>
    </location>
</feature>
<keyword evidence="1 5" id="KW-0479">Metal-binding</keyword>
<keyword evidence="9" id="KW-1185">Reference proteome</keyword>
<evidence type="ECO:0000256" key="5">
    <source>
        <dbReference type="PROSITE-ProRule" id="PRU00723"/>
    </source>
</evidence>
<name>A0AAV5RPC8_STABA</name>
<feature type="compositionally biased region" description="Low complexity" evidence="6">
    <location>
        <begin position="162"/>
        <end position="175"/>
    </location>
</feature>
<protein>
    <submittedName>
        <fullName evidence="8">mRNA-binding protein</fullName>
    </submittedName>
</protein>
<evidence type="ECO:0000256" key="6">
    <source>
        <dbReference type="SAM" id="MobiDB-lite"/>
    </source>
</evidence>
<dbReference type="PANTHER" id="PTHR12547:SF18">
    <property type="entry name" value="PROTEIN TIS11"/>
    <property type="match status" value="1"/>
</dbReference>
<dbReference type="SUPFAM" id="SSF90229">
    <property type="entry name" value="CCCH zinc finger"/>
    <property type="match status" value="2"/>
</dbReference>
<evidence type="ECO:0000256" key="4">
    <source>
        <dbReference type="ARBA" id="ARBA00022833"/>
    </source>
</evidence>
<feature type="region of interest" description="Disordered" evidence="6">
    <location>
        <begin position="1"/>
        <end position="29"/>
    </location>
</feature>
<feature type="compositionally biased region" description="Low complexity" evidence="6">
    <location>
        <begin position="287"/>
        <end position="305"/>
    </location>
</feature>
<sequence length="438" mass="46139">MTTASRNRVSDFPAPLSDPNLSRSWSKQYAHTDISEEAVADEFALGIARDTSRGPLMSSASSAISFEGVEEPHDSSSSTTNTMLATPQLPPGFWSSQNSTMPLMGLTPSSSPGYSGKVNLSTSAPAIGVPLSGGVNLTQYNPSIWGPRKDFSLHSPPFFAKNGSTNSPNSHSSPNAAKGPVAVTVPSVAQSAAIKTNNGSSGSSVATPVSSSAPTKTPVSLVPTVSTVSSVPTVPSVSGTNGHSTFYPATPWGVEVQAQSVPLRSTVSMRSPVSPPNSNIYNVRKAGGSSSSPQSSSPTNQGTSGVSRQFQRNVQQHNQFPKSGSSGSTATHSQHVSNYSTNNESSGSNRSVKKGGRPSTNTDLYKTELCASFMSTGGNCPYGEKCQFAHGPQELKTVDRPPKWRSKPCQNWVRTGTCSYNERCCFRHDVPVDQQQEK</sequence>
<accession>A0AAV5RPC8</accession>
<keyword evidence="2" id="KW-0677">Repeat</keyword>
<evidence type="ECO:0000313" key="8">
    <source>
        <dbReference type="EMBL" id="GMM53365.1"/>
    </source>
</evidence>
<feature type="zinc finger region" description="C3H1-type" evidence="5">
    <location>
        <begin position="403"/>
        <end position="431"/>
    </location>
</feature>
<evidence type="ECO:0000259" key="7">
    <source>
        <dbReference type="PROSITE" id="PS50103"/>
    </source>
</evidence>
<dbReference type="GO" id="GO:0008270">
    <property type="term" value="F:zinc ion binding"/>
    <property type="evidence" value="ECO:0007669"/>
    <property type="project" value="UniProtKB-KW"/>
</dbReference>
<feature type="region of interest" description="Disordered" evidence="6">
    <location>
        <begin position="267"/>
        <end position="361"/>
    </location>
</feature>
<feature type="region of interest" description="Disordered" evidence="6">
    <location>
        <begin position="50"/>
        <end position="81"/>
    </location>
</feature>
<dbReference type="InterPro" id="IPR045877">
    <property type="entry name" value="ZFP36-like"/>
</dbReference>
<proteinExistence type="predicted"/>
<dbReference type="PROSITE" id="PS50103">
    <property type="entry name" value="ZF_C3H1"/>
    <property type="match status" value="2"/>
</dbReference>
<gene>
    <name evidence="8" type="ORF">DASB73_043280</name>
</gene>
<dbReference type="Pfam" id="PF00642">
    <property type="entry name" value="zf-CCCH"/>
    <property type="match status" value="2"/>
</dbReference>
<dbReference type="Proteomes" id="UP001362899">
    <property type="component" value="Unassembled WGS sequence"/>
</dbReference>
<dbReference type="InterPro" id="IPR000571">
    <property type="entry name" value="Znf_CCCH"/>
</dbReference>
<feature type="compositionally biased region" description="Polar residues" evidence="6">
    <location>
        <begin position="306"/>
        <end position="350"/>
    </location>
</feature>
<evidence type="ECO:0000256" key="3">
    <source>
        <dbReference type="ARBA" id="ARBA00022771"/>
    </source>
</evidence>
<keyword evidence="4 5" id="KW-0862">Zinc</keyword>
<feature type="compositionally biased region" description="Low complexity" evidence="6">
    <location>
        <begin position="199"/>
        <end position="238"/>
    </location>
</feature>
<dbReference type="PANTHER" id="PTHR12547">
    <property type="entry name" value="CCCH ZINC FINGER/TIS11-RELATED"/>
    <property type="match status" value="1"/>
</dbReference>
<dbReference type="EMBL" id="BTGC01000008">
    <property type="protein sequence ID" value="GMM53365.1"/>
    <property type="molecule type" value="Genomic_DNA"/>
</dbReference>
<dbReference type="SMART" id="SM00356">
    <property type="entry name" value="ZnF_C3H1"/>
    <property type="match status" value="2"/>
</dbReference>
<feature type="zinc finger region" description="C3H1-type" evidence="5">
    <location>
        <begin position="364"/>
        <end position="393"/>
    </location>
</feature>
<feature type="compositionally biased region" description="Polar residues" evidence="6">
    <location>
        <begin position="19"/>
        <end position="29"/>
    </location>
</feature>
<dbReference type="AlphaFoldDB" id="A0AAV5RPC8"/>